<dbReference type="AlphaFoldDB" id="A0AAX4HE16"/>
<protein>
    <recommendedName>
        <fullName evidence="12">CAP-Gly domain-containing protein</fullName>
    </recommendedName>
</protein>
<evidence type="ECO:0000256" key="6">
    <source>
        <dbReference type="ARBA" id="ARBA00022737"/>
    </source>
</evidence>
<evidence type="ECO:0000256" key="8">
    <source>
        <dbReference type="ARBA" id="ARBA00023136"/>
    </source>
</evidence>
<dbReference type="RefSeq" id="XP_062878509.1">
    <property type="nucleotide sequence ID" value="XM_063022439.1"/>
</dbReference>
<evidence type="ECO:0000256" key="5">
    <source>
        <dbReference type="ARBA" id="ARBA00022729"/>
    </source>
</evidence>
<dbReference type="Pfam" id="PF00560">
    <property type="entry name" value="LRR_1"/>
    <property type="match status" value="1"/>
</dbReference>
<sequence>MYQVNDRISISGHMGSVRYSGYLHVWPDTLAYGIEWDDSSRGKNDGTLEGIRYFECIGNAGSFVKASNSKIDPRKLFTEAIEDRYGRTTNDEALQHSIMFSTKTVETVGFEKLNSKLDDYKNLSTLMLDRQCVLGAGKEAKLPNLEYLDLSYNLISLWHEIEEILNRTPNLKGLNLNGNRLGGGLLAQFPETLTDLSLCDCNLDSEILSQLHNSSINKLELAGNNLTDAMLESWYPPLTLKVLDLSYNNLSRIPPQLSAFNINEIFLHHNLVKDFEEKHCFQHISSLDVRYNQFLTFSLIDPIPLVFPSLKLLRLSHCPAFSMLLIERMTVFLIGRLQCMTTKDGSGIVKLNGSGLLCSEVLEAELFFASQLRNGLVAAINNPSRMRYYQEKYNVNLQKQNQSVQSDRIIELYVYNVKDSSLILKRKFLQNNTVLRLKGCIARQTRLSVPHFTVSFHMYNDENSSPRVLDDDIALLLSLSFVPSQKLYVSLKENCHLH</sequence>
<organism evidence="13 14">
    <name type="scientific">Australozyma saopauloensis</name>
    <dbReference type="NCBI Taxonomy" id="291208"/>
    <lineage>
        <taxon>Eukaryota</taxon>
        <taxon>Fungi</taxon>
        <taxon>Dikarya</taxon>
        <taxon>Ascomycota</taxon>
        <taxon>Saccharomycotina</taxon>
        <taxon>Pichiomycetes</taxon>
        <taxon>Metschnikowiaceae</taxon>
        <taxon>Australozyma</taxon>
    </lineage>
</organism>
<dbReference type="GO" id="GO:0012505">
    <property type="term" value="C:endomembrane system"/>
    <property type="evidence" value="ECO:0007669"/>
    <property type="project" value="UniProtKB-SubCell"/>
</dbReference>
<evidence type="ECO:0000256" key="7">
    <source>
        <dbReference type="ARBA" id="ARBA00022989"/>
    </source>
</evidence>
<keyword evidence="14" id="KW-1185">Reference proteome</keyword>
<dbReference type="SUPFAM" id="SSF74924">
    <property type="entry name" value="Cap-Gly domain"/>
    <property type="match status" value="1"/>
</dbReference>
<dbReference type="InterPro" id="IPR003591">
    <property type="entry name" value="Leu-rich_rpt_typical-subtyp"/>
</dbReference>
<feature type="domain" description="CAP-Gly" evidence="12">
    <location>
        <begin position="33"/>
        <end position="65"/>
    </location>
</feature>
<dbReference type="Gene3D" id="3.80.10.10">
    <property type="entry name" value="Ribonuclease Inhibitor"/>
    <property type="match status" value="1"/>
</dbReference>
<dbReference type="PANTHER" id="PTHR48052">
    <property type="entry name" value="UNNAMED PRODUCT"/>
    <property type="match status" value="1"/>
</dbReference>
<comment type="subcellular location">
    <subcellularLocation>
        <location evidence="1">Cell membrane</location>
    </subcellularLocation>
    <subcellularLocation>
        <location evidence="11">Endomembrane system</location>
        <topology evidence="11">Single-pass membrane protein</topology>
    </subcellularLocation>
</comment>
<keyword evidence="5" id="KW-0732">Signal</keyword>
<evidence type="ECO:0000256" key="11">
    <source>
        <dbReference type="ARBA" id="ARBA00037847"/>
    </source>
</evidence>
<reference evidence="13 14" key="1">
    <citation type="submission" date="2023-10" db="EMBL/GenBank/DDBJ databases">
        <title>Draft Genome Sequence of Candida saopaulonensis from a very Premature Infant with Sepsis.</title>
        <authorList>
            <person name="Ning Y."/>
            <person name="Dai R."/>
            <person name="Xiao M."/>
            <person name="Xu Y."/>
            <person name="Yan Q."/>
            <person name="Zhang L."/>
        </authorList>
    </citation>
    <scope>NUCLEOTIDE SEQUENCE [LARGE SCALE GENOMIC DNA]</scope>
    <source>
        <strain evidence="13 14">19XY460</strain>
    </source>
</reference>
<keyword evidence="8" id="KW-0472">Membrane</keyword>
<evidence type="ECO:0000256" key="1">
    <source>
        <dbReference type="ARBA" id="ARBA00004236"/>
    </source>
</evidence>
<evidence type="ECO:0000259" key="12">
    <source>
        <dbReference type="PROSITE" id="PS50245"/>
    </source>
</evidence>
<keyword evidence="2" id="KW-1003">Cell membrane</keyword>
<dbReference type="Pfam" id="PF01302">
    <property type="entry name" value="CAP_GLY"/>
    <property type="match status" value="1"/>
</dbReference>
<proteinExistence type="predicted"/>
<name>A0AAX4HE16_9ASCO</name>
<dbReference type="InterPro" id="IPR001611">
    <property type="entry name" value="Leu-rich_rpt"/>
</dbReference>
<dbReference type="EMBL" id="CP138897">
    <property type="protein sequence ID" value="WPK26127.1"/>
    <property type="molecule type" value="Genomic_DNA"/>
</dbReference>
<dbReference type="SMART" id="SM01052">
    <property type="entry name" value="CAP_GLY"/>
    <property type="match status" value="1"/>
</dbReference>
<dbReference type="Proteomes" id="UP001338582">
    <property type="component" value="Chromosome 4"/>
</dbReference>
<dbReference type="InterPro" id="IPR036859">
    <property type="entry name" value="CAP-Gly_dom_sf"/>
</dbReference>
<evidence type="ECO:0000313" key="13">
    <source>
        <dbReference type="EMBL" id="WPK26127.1"/>
    </source>
</evidence>
<gene>
    <name evidence="13" type="ORF">PUMCH_003472</name>
</gene>
<evidence type="ECO:0000256" key="10">
    <source>
        <dbReference type="ARBA" id="ARBA00023180"/>
    </source>
</evidence>
<dbReference type="GO" id="GO:0005886">
    <property type="term" value="C:plasma membrane"/>
    <property type="evidence" value="ECO:0007669"/>
    <property type="project" value="UniProtKB-SubCell"/>
</dbReference>
<evidence type="ECO:0000256" key="4">
    <source>
        <dbReference type="ARBA" id="ARBA00022692"/>
    </source>
</evidence>
<dbReference type="Pfam" id="PF13516">
    <property type="entry name" value="LRR_6"/>
    <property type="match status" value="1"/>
</dbReference>
<dbReference type="Gene3D" id="2.30.30.190">
    <property type="entry name" value="CAP Gly-rich-like domain"/>
    <property type="match status" value="1"/>
</dbReference>
<dbReference type="InterPro" id="IPR032675">
    <property type="entry name" value="LRR_dom_sf"/>
</dbReference>
<dbReference type="SUPFAM" id="SSF52058">
    <property type="entry name" value="L domain-like"/>
    <property type="match status" value="1"/>
</dbReference>
<evidence type="ECO:0000256" key="9">
    <source>
        <dbReference type="ARBA" id="ARBA00023170"/>
    </source>
</evidence>
<keyword evidence="7" id="KW-1133">Transmembrane helix</keyword>
<dbReference type="PROSITE" id="PS51450">
    <property type="entry name" value="LRR"/>
    <property type="match status" value="2"/>
</dbReference>
<dbReference type="PROSITE" id="PS50245">
    <property type="entry name" value="CAP_GLY_2"/>
    <property type="match status" value="1"/>
</dbReference>
<accession>A0AAX4HE16</accession>
<dbReference type="PANTHER" id="PTHR48052:SF81">
    <property type="entry name" value="LEUCINE-RICH REPEAT-CONTAINING N-TERMINAL PLANT-TYPE DOMAIN-CONTAINING PROTEIN"/>
    <property type="match status" value="1"/>
</dbReference>
<evidence type="ECO:0000256" key="3">
    <source>
        <dbReference type="ARBA" id="ARBA00022614"/>
    </source>
</evidence>
<dbReference type="PROSITE" id="PS00845">
    <property type="entry name" value="CAP_GLY_1"/>
    <property type="match status" value="1"/>
</dbReference>
<keyword evidence="3" id="KW-0433">Leucine-rich repeat</keyword>
<dbReference type="SMART" id="SM00369">
    <property type="entry name" value="LRR_TYP"/>
    <property type="match status" value="2"/>
</dbReference>
<dbReference type="KEGG" id="asau:88174536"/>
<keyword evidence="6" id="KW-0677">Repeat</keyword>
<keyword evidence="4" id="KW-0812">Transmembrane</keyword>
<evidence type="ECO:0000256" key="2">
    <source>
        <dbReference type="ARBA" id="ARBA00022475"/>
    </source>
</evidence>
<evidence type="ECO:0000313" key="14">
    <source>
        <dbReference type="Proteomes" id="UP001338582"/>
    </source>
</evidence>
<dbReference type="InterPro" id="IPR000938">
    <property type="entry name" value="CAP-Gly_domain"/>
</dbReference>
<dbReference type="GeneID" id="88174536"/>
<keyword evidence="10" id="KW-0325">Glycoprotein</keyword>
<keyword evidence="9" id="KW-0675">Receptor</keyword>